<evidence type="ECO:0000313" key="2">
    <source>
        <dbReference type="EMBL" id="BEI90627.1"/>
    </source>
</evidence>
<feature type="chain" id="PRO_5041419951" evidence="1">
    <location>
        <begin position="18"/>
        <end position="158"/>
    </location>
</feature>
<dbReference type="KEGG" id="ccac:CcaHIS019_0306970"/>
<dbReference type="GeneID" id="85494497"/>
<keyword evidence="1" id="KW-0732">Signal</keyword>
<sequence>MYTALLAGLTLITGAAAEIAILYPYAGATCPPPTPRSSESFSRAAAWPAPSSSLRRDAVLLPQLNPGDGYSISFVNTTNEAQVYAKSNAFKIEQGIAPTTLSSASASATTATNAIPNVSVAPTANPFASTSAKPNGAAQMAAPVVAAGAIAAAIIAAI</sequence>
<dbReference type="AlphaFoldDB" id="A0AA48I7B8"/>
<evidence type="ECO:0000256" key="1">
    <source>
        <dbReference type="SAM" id="SignalP"/>
    </source>
</evidence>
<feature type="signal peptide" evidence="1">
    <location>
        <begin position="1"/>
        <end position="17"/>
    </location>
</feature>
<proteinExistence type="predicted"/>
<protein>
    <submittedName>
        <fullName evidence="2">Uncharacterized protein</fullName>
    </submittedName>
</protein>
<name>A0AA48I7B8_9TREE</name>
<dbReference type="EMBL" id="AP028214">
    <property type="protein sequence ID" value="BEI90627.1"/>
    <property type="molecule type" value="Genomic_DNA"/>
</dbReference>
<dbReference type="Proteomes" id="UP001233271">
    <property type="component" value="Chromosome 3"/>
</dbReference>
<accession>A0AA48I7B8</accession>
<keyword evidence="3" id="KW-1185">Reference proteome</keyword>
<evidence type="ECO:0000313" key="3">
    <source>
        <dbReference type="Proteomes" id="UP001233271"/>
    </source>
</evidence>
<dbReference type="RefSeq" id="XP_060455892.1">
    <property type="nucleotide sequence ID" value="XM_060599172.1"/>
</dbReference>
<reference evidence="2" key="1">
    <citation type="journal article" date="2023" name="BMC Genomics">
        <title>Chromosome-level genome assemblies of Cutaneotrichosporon spp. (Trichosporonales, Basidiomycota) reveal imbalanced evolution between nucleotide sequences and chromosome synteny.</title>
        <authorList>
            <person name="Kobayashi Y."/>
            <person name="Kayamori A."/>
            <person name="Aoki K."/>
            <person name="Shiwa Y."/>
            <person name="Matsutani M."/>
            <person name="Fujita N."/>
            <person name="Sugita T."/>
            <person name="Iwasaki W."/>
            <person name="Tanaka N."/>
            <person name="Takashima M."/>
        </authorList>
    </citation>
    <scope>NUCLEOTIDE SEQUENCE</scope>
    <source>
        <strain evidence="2">HIS019</strain>
    </source>
</reference>
<organism evidence="2 3">
    <name type="scientific">Cutaneotrichosporon cavernicola</name>
    <dbReference type="NCBI Taxonomy" id="279322"/>
    <lineage>
        <taxon>Eukaryota</taxon>
        <taxon>Fungi</taxon>
        <taxon>Dikarya</taxon>
        <taxon>Basidiomycota</taxon>
        <taxon>Agaricomycotina</taxon>
        <taxon>Tremellomycetes</taxon>
        <taxon>Trichosporonales</taxon>
        <taxon>Trichosporonaceae</taxon>
        <taxon>Cutaneotrichosporon</taxon>
    </lineage>
</organism>
<gene>
    <name evidence="2" type="ORF">CcaverHIS019_0306970</name>
</gene>